<evidence type="ECO:0000256" key="1">
    <source>
        <dbReference type="SAM" id="Phobius"/>
    </source>
</evidence>
<feature type="transmembrane region" description="Helical" evidence="1">
    <location>
        <begin position="55"/>
        <end position="72"/>
    </location>
</feature>
<keyword evidence="1" id="KW-1133">Transmembrane helix</keyword>
<dbReference type="STRING" id="1094466.KQS_03725"/>
<reference evidence="3" key="2">
    <citation type="submission" date="2012-03" db="EMBL/GenBank/DDBJ databases">
        <title>Complete genome sequence of Flavobacterium indicum GPTSA100-9T, isolated from warm spring water.</title>
        <authorList>
            <person name="Barbier P."/>
            <person name="Houel A."/>
            <person name="Loux V."/>
            <person name="Poulain J."/>
            <person name="Bernardet J.-F."/>
            <person name="Touchon M."/>
            <person name="Duchaud E."/>
        </authorList>
    </citation>
    <scope>NUCLEOTIDE SEQUENCE [LARGE SCALE GENOMIC DNA]</scope>
    <source>
        <strain evidence="3">DSM 17447 / CIP 109464 / GPTSA100-9</strain>
    </source>
</reference>
<dbReference type="PATRIC" id="fig|1094466.5.peg.735"/>
<keyword evidence="1" id="KW-0812">Transmembrane</keyword>
<dbReference type="KEGG" id="fin:KQS_03725"/>
<dbReference type="EMBL" id="HE774682">
    <property type="protein sequence ID" value="CCG52730.1"/>
    <property type="molecule type" value="Genomic_DNA"/>
</dbReference>
<organism evidence="2 3">
    <name type="scientific">Flavobacterium indicum (strain DSM 17447 / CIP 109464 / GPTSA100-9)</name>
    <dbReference type="NCBI Taxonomy" id="1094466"/>
    <lineage>
        <taxon>Bacteria</taxon>
        <taxon>Pseudomonadati</taxon>
        <taxon>Bacteroidota</taxon>
        <taxon>Flavobacteriia</taxon>
        <taxon>Flavobacteriales</taxon>
        <taxon>Flavobacteriaceae</taxon>
        <taxon>Flavobacterium</taxon>
    </lineage>
</organism>
<gene>
    <name evidence="2" type="ordered locus">KQS_03725</name>
</gene>
<feature type="transmembrane region" description="Helical" evidence="1">
    <location>
        <begin position="26"/>
        <end position="43"/>
    </location>
</feature>
<evidence type="ECO:0000313" key="2">
    <source>
        <dbReference type="EMBL" id="CCG52730.1"/>
    </source>
</evidence>
<dbReference type="Proteomes" id="UP000007599">
    <property type="component" value="Chromosome I"/>
</dbReference>
<proteinExistence type="predicted"/>
<keyword evidence="1" id="KW-0472">Membrane</keyword>
<evidence type="ECO:0000313" key="3">
    <source>
        <dbReference type="Proteomes" id="UP000007599"/>
    </source>
</evidence>
<dbReference type="eggNOG" id="ENOG50338PE">
    <property type="taxonomic scope" value="Bacteria"/>
</dbReference>
<protein>
    <submittedName>
        <fullName evidence="2">Uncharacterized protein</fullName>
    </submittedName>
</protein>
<dbReference type="AlphaFoldDB" id="H8XTD3"/>
<sequence>MTVKKINESILSGELKLSFLNIIDQFWISILFFSMPFLIILISINKPFDFKNERFIIILIVSFSISLFGYFLQKSKLKLKSVQTNFSYEVLIQKIESLAVNLNWKLKVKKSNYFLFVTNPKLTSGSWGEQITVLIKGSRVYVNSVCDLNKRTSIVSFGRNKKNELAILQNIK</sequence>
<reference evidence="2 3" key="1">
    <citation type="journal article" date="2012" name="J. Bacteriol.">
        <title>Complete Genome Sequence of Flavobacterium indicum GPSTA100-9T, Isolated from Warm Spring Water.</title>
        <authorList>
            <person name="Barbier P."/>
            <person name="Houel A."/>
            <person name="Loux V."/>
            <person name="Poulain J."/>
            <person name="Bernardet J.F."/>
            <person name="Touchon M."/>
            <person name="Duchaud E."/>
        </authorList>
    </citation>
    <scope>NUCLEOTIDE SEQUENCE [LARGE SCALE GENOMIC DNA]</scope>
    <source>
        <strain evidence="3">DSM 17447 / CIP 109464 / GPTSA100-9</strain>
    </source>
</reference>
<accession>H8XTD3</accession>
<name>H8XTD3_FLAIG</name>
<keyword evidence="3" id="KW-1185">Reference proteome</keyword>
<dbReference type="HOGENOM" id="CLU_1553033_0_0_10"/>